<dbReference type="Proteomes" id="UP001596473">
    <property type="component" value="Unassembled WGS sequence"/>
</dbReference>
<proteinExistence type="predicted"/>
<dbReference type="InterPro" id="IPR006522">
    <property type="entry name" value="Phage_virion_morphogenesis"/>
</dbReference>
<evidence type="ECO:0000313" key="2">
    <source>
        <dbReference type="Proteomes" id="UP001596473"/>
    </source>
</evidence>
<comment type="caution">
    <text evidence="1">The sequence shown here is derived from an EMBL/GenBank/DDBJ whole genome shotgun (WGS) entry which is preliminary data.</text>
</comment>
<dbReference type="NCBIfam" id="TIGR01635">
    <property type="entry name" value="tail_comp_S"/>
    <property type="match status" value="1"/>
</dbReference>
<dbReference type="Pfam" id="PF05069">
    <property type="entry name" value="Phage_tail_S"/>
    <property type="match status" value="1"/>
</dbReference>
<dbReference type="EMBL" id="JBHTBQ010000009">
    <property type="protein sequence ID" value="MFC7419355.1"/>
    <property type="molecule type" value="Genomic_DNA"/>
</dbReference>
<sequence length="151" mass="16703">MIQITLTEAAVRRALANVQSAAINMRPVFKDIGEHLTNTTIRRFDEGRGPDGEKWALNSILSTLNYKEGDRPLIGETHSLSNEIHYEADSAGVMVGSSKVQAAMMQFGGKKSEFPHLWGDIPARPFLGVSSEDEREILDLSLDHLTRAALR</sequence>
<organism evidence="1 2">
    <name type="scientific">Iodobacter arcticus</name>
    <dbReference type="NCBI Taxonomy" id="590593"/>
    <lineage>
        <taxon>Bacteria</taxon>
        <taxon>Pseudomonadati</taxon>
        <taxon>Pseudomonadota</taxon>
        <taxon>Betaproteobacteria</taxon>
        <taxon>Neisseriales</taxon>
        <taxon>Chitinibacteraceae</taxon>
        <taxon>Iodobacter</taxon>
    </lineage>
</organism>
<keyword evidence="2" id="KW-1185">Reference proteome</keyword>
<dbReference type="RefSeq" id="WP_380186785.1">
    <property type="nucleotide sequence ID" value="NZ_JBHTBQ010000009.1"/>
</dbReference>
<accession>A0ABW2R037</accession>
<evidence type="ECO:0000313" key="1">
    <source>
        <dbReference type="EMBL" id="MFC7419355.1"/>
    </source>
</evidence>
<gene>
    <name evidence="1" type="ORF">ACFQNF_05630</name>
</gene>
<protein>
    <submittedName>
        <fullName evidence="1">Phage virion morphogenesis protein</fullName>
    </submittedName>
</protein>
<reference evidence="2" key="1">
    <citation type="journal article" date="2019" name="Int. J. Syst. Evol. Microbiol.">
        <title>The Global Catalogue of Microorganisms (GCM) 10K type strain sequencing project: providing services to taxonomists for standard genome sequencing and annotation.</title>
        <authorList>
            <consortium name="The Broad Institute Genomics Platform"/>
            <consortium name="The Broad Institute Genome Sequencing Center for Infectious Disease"/>
            <person name="Wu L."/>
            <person name="Ma J."/>
        </authorList>
    </citation>
    <scope>NUCLEOTIDE SEQUENCE [LARGE SCALE GENOMIC DNA]</scope>
    <source>
        <strain evidence="2">CCUG 62945</strain>
    </source>
</reference>
<name>A0ABW2R037_9NEIS</name>